<dbReference type="AlphaFoldDB" id="A0ABD3U641"/>
<keyword evidence="6" id="KW-0256">Endoplasmic reticulum</keyword>
<accession>A0ABD3U641</accession>
<evidence type="ECO:0000256" key="11">
    <source>
        <dbReference type="SAM" id="MobiDB-lite"/>
    </source>
</evidence>
<comment type="similarity">
    <text evidence="8">In the N-terminal section; belongs to the long-chain O-acyltransferase family.</text>
</comment>
<dbReference type="SUPFAM" id="SSF52777">
    <property type="entry name" value="CoA-dependent acyltransferases"/>
    <property type="match status" value="1"/>
</dbReference>
<dbReference type="InterPro" id="IPR009721">
    <property type="entry name" value="O-acyltransferase_WSD1_C"/>
</dbReference>
<evidence type="ECO:0000256" key="10">
    <source>
        <dbReference type="ARBA" id="ARBA00048109"/>
    </source>
</evidence>
<feature type="compositionally biased region" description="Polar residues" evidence="11">
    <location>
        <begin position="1"/>
        <end position="13"/>
    </location>
</feature>
<dbReference type="PANTHER" id="PTHR31650">
    <property type="entry name" value="O-ACYLTRANSFERASE (WSD1-LIKE) FAMILY PROTEIN"/>
    <property type="match status" value="1"/>
</dbReference>
<dbReference type="Proteomes" id="UP001634393">
    <property type="component" value="Unassembled WGS sequence"/>
</dbReference>
<evidence type="ECO:0008006" key="17">
    <source>
        <dbReference type="Google" id="ProtNLM"/>
    </source>
</evidence>
<dbReference type="InterPro" id="IPR045034">
    <property type="entry name" value="O-acyltransferase_WSD1-like"/>
</dbReference>
<dbReference type="Pfam" id="PF06974">
    <property type="entry name" value="WS_DGAT_C"/>
    <property type="match status" value="1"/>
</dbReference>
<dbReference type="EMBL" id="JBJXBP010000002">
    <property type="protein sequence ID" value="KAL3843910.1"/>
    <property type="molecule type" value="Genomic_DNA"/>
</dbReference>
<comment type="catalytic activity">
    <reaction evidence="10">
        <text>an acyl-CoA + a 1,2-diacyl-sn-glycerol = a triacyl-sn-glycerol + CoA</text>
        <dbReference type="Rhea" id="RHEA:10868"/>
        <dbReference type="ChEBI" id="CHEBI:17815"/>
        <dbReference type="ChEBI" id="CHEBI:57287"/>
        <dbReference type="ChEBI" id="CHEBI:58342"/>
        <dbReference type="ChEBI" id="CHEBI:64615"/>
        <dbReference type="EC" id="2.3.1.20"/>
    </reaction>
</comment>
<feature type="domain" description="O-acyltransferase WSD1 C-terminal" evidence="14">
    <location>
        <begin position="315"/>
        <end position="460"/>
    </location>
</feature>
<keyword evidence="12" id="KW-0472">Membrane</keyword>
<dbReference type="Pfam" id="PF03007">
    <property type="entry name" value="WS_DGAT_cat"/>
    <property type="match status" value="1"/>
</dbReference>
<dbReference type="PANTHER" id="PTHR31650:SF41">
    <property type="entry name" value="O-ACYLTRANSFERASE WSD1-LIKE ISOFORM X1"/>
    <property type="match status" value="1"/>
</dbReference>
<organism evidence="15 16">
    <name type="scientific">Penstemon smallii</name>
    <dbReference type="NCBI Taxonomy" id="265156"/>
    <lineage>
        <taxon>Eukaryota</taxon>
        <taxon>Viridiplantae</taxon>
        <taxon>Streptophyta</taxon>
        <taxon>Embryophyta</taxon>
        <taxon>Tracheophyta</taxon>
        <taxon>Spermatophyta</taxon>
        <taxon>Magnoliopsida</taxon>
        <taxon>eudicotyledons</taxon>
        <taxon>Gunneridae</taxon>
        <taxon>Pentapetalae</taxon>
        <taxon>asterids</taxon>
        <taxon>lamiids</taxon>
        <taxon>Lamiales</taxon>
        <taxon>Plantaginaceae</taxon>
        <taxon>Cheloneae</taxon>
        <taxon>Penstemon</taxon>
    </lineage>
</organism>
<comment type="pathway">
    <text evidence="3">Glycerolipid metabolism; triacylglycerol biosynthesis.</text>
</comment>
<evidence type="ECO:0000256" key="1">
    <source>
        <dbReference type="ARBA" id="ARBA00004162"/>
    </source>
</evidence>
<keyword evidence="7" id="KW-0012">Acyltransferase</keyword>
<sequence length="468" mass="52622">MNQTQEMAESSTNGERDQPLTPAGRLFLQPLTDQVINCAIACQHPLDVQAIKNEVQNSIMLKHPRFRSLIVRDSCGREHWRRTQVNVDRHVFVHPHPLSHNDDAVNDYIADLCVSTPLPIDKPLWEIHLLLAHNTAVFRVHHALGDGISLMSMLLSCCRRVDDPSQPPSVGVVSEAALRRRRRWSLWILLKMIWYTLIYVLEFVLRALWLRDKTTAVSGGSGLELWPRRLATARFRIDDMKIVKKAIGDATINDVLFGVISYGISRYLDIRSSKGKKRTLREGLQLTGVAMVNLRPQAGLQEITKLMNSNSGMRWGNKFGFLLLPIYYHKCGSDPIQFVKRAKSMIDKKKLSLEAPLSYKIGDLAMSLFGAKIASILNYRILCNTTFTISNIIGPHEEITAAGNPVKHMRVTSSSLPHAITMHMVSYAGFADMQILVAKEVIPDPKVLAKCFEDALLEMKEAAIKSLG</sequence>
<proteinExistence type="inferred from homology"/>
<feature type="region of interest" description="Disordered" evidence="11">
    <location>
        <begin position="1"/>
        <end position="22"/>
    </location>
</feature>
<dbReference type="InterPro" id="IPR023213">
    <property type="entry name" value="CAT-like_dom_sf"/>
</dbReference>
<dbReference type="Gene3D" id="3.30.559.10">
    <property type="entry name" value="Chloramphenicol acetyltransferase-like domain"/>
    <property type="match status" value="1"/>
</dbReference>
<evidence type="ECO:0000313" key="15">
    <source>
        <dbReference type="EMBL" id="KAL3843910.1"/>
    </source>
</evidence>
<evidence type="ECO:0000256" key="2">
    <source>
        <dbReference type="ARBA" id="ARBA00004586"/>
    </source>
</evidence>
<dbReference type="InterPro" id="IPR004255">
    <property type="entry name" value="O-acyltransferase_WSD1_N"/>
</dbReference>
<feature type="domain" description="O-acyltransferase WSD1-like N-terminal" evidence="13">
    <location>
        <begin position="62"/>
        <end position="255"/>
    </location>
</feature>
<comment type="caution">
    <text evidence="15">The sequence shown here is derived from an EMBL/GenBank/DDBJ whole genome shotgun (WGS) entry which is preliminary data.</text>
</comment>
<gene>
    <name evidence="15" type="ORF">ACJIZ3_001313</name>
</gene>
<comment type="catalytic activity">
    <reaction evidence="9">
        <text>a long chain fatty alcohol + a fatty acyl-CoA = a long-chain alcohol wax ester + CoA</text>
        <dbReference type="Rhea" id="RHEA:38443"/>
        <dbReference type="ChEBI" id="CHEBI:17135"/>
        <dbReference type="ChEBI" id="CHEBI:57287"/>
        <dbReference type="ChEBI" id="CHEBI:77636"/>
        <dbReference type="ChEBI" id="CHEBI:235323"/>
        <dbReference type="EC" id="2.3.1.75"/>
    </reaction>
</comment>
<keyword evidence="12" id="KW-1133">Transmembrane helix</keyword>
<evidence type="ECO:0000256" key="12">
    <source>
        <dbReference type="SAM" id="Phobius"/>
    </source>
</evidence>
<evidence type="ECO:0000259" key="13">
    <source>
        <dbReference type="Pfam" id="PF03007"/>
    </source>
</evidence>
<dbReference type="GO" id="GO:0004144">
    <property type="term" value="F:diacylglycerol O-acyltransferase activity"/>
    <property type="evidence" value="ECO:0007669"/>
    <property type="project" value="UniProtKB-EC"/>
</dbReference>
<dbReference type="GO" id="GO:0005789">
    <property type="term" value="C:endoplasmic reticulum membrane"/>
    <property type="evidence" value="ECO:0007669"/>
    <property type="project" value="UniProtKB-SubCell"/>
</dbReference>
<keyword evidence="16" id="KW-1185">Reference proteome</keyword>
<dbReference type="GO" id="GO:0047196">
    <property type="term" value="F:long-chain-alcohol O-fatty-acyltransferase activity"/>
    <property type="evidence" value="ECO:0007669"/>
    <property type="project" value="UniProtKB-EC"/>
</dbReference>
<evidence type="ECO:0000256" key="5">
    <source>
        <dbReference type="ARBA" id="ARBA00022679"/>
    </source>
</evidence>
<evidence type="ECO:0000259" key="14">
    <source>
        <dbReference type="Pfam" id="PF06974"/>
    </source>
</evidence>
<keyword evidence="12" id="KW-0812">Transmembrane</keyword>
<evidence type="ECO:0000256" key="6">
    <source>
        <dbReference type="ARBA" id="ARBA00022824"/>
    </source>
</evidence>
<evidence type="ECO:0000256" key="9">
    <source>
        <dbReference type="ARBA" id="ARBA00047604"/>
    </source>
</evidence>
<keyword evidence="5" id="KW-0808">Transferase</keyword>
<evidence type="ECO:0000256" key="4">
    <source>
        <dbReference type="ARBA" id="ARBA00005189"/>
    </source>
</evidence>
<name>A0ABD3U641_9LAMI</name>
<evidence type="ECO:0000313" key="16">
    <source>
        <dbReference type="Proteomes" id="UP001634393"/>
    </source>
</evidence>
<evidence type="ECO:0000256" key="8">
    <source>
        <dbReference type="ARBA" id="ARBA00024360"/>
    </source>
</evidence>
<feature type="transmembrane region" description="Helical" evidence="12">
    <location>
        <begin position="188"/>
        <end position="209"/>
    </location>
</feature>
<dbReference type="GO" id="GO:0005886">
    <property type="term" value="C:plasma membrane"/>
    <property type="evidence" value="ECO:0007669"/>
    <property type="project" value="UniProtKB-SubCell"/>
</dbReference>
<protein>
    <recommendedName>
        <fullName evidence="17">Diacylglycerol O-acyltransferase</fullName>
    </recommendedName>
</protein>
<evidence type="ECO:0000256" key="3">
    <source>
        <dbReference type="ARBA" id="ARBA00004771"/>
    </source>
</evidence>
<comment type="subcellular location">
    <subcellularLocation>
        <location evidence="1">Cell membrane</location>
        <topology evidence="1">Single-pass membrane protein</topology>
    </subcellularLocation>
    <subcellularLocation>
        <location evidence="2">Endoplasmic reticulum membrane</location>
    </subcellularLocation>
</comment>
<comment type="pathway">
    <text evidence="4">Lipid metabolism.</text>
</comment>
<reference evidence="15 16" key="1">
    <citation type="submission" date="2024-12" db="EMBL/GenBank/DDBJ databases">
        <title>The unique morphological basis and parallel evolutionary history of personate flowers in Penstemon.</title>
        <authorList>
            <person name="Depatie T.H."/>
            <person name="Wessinger C.A."/>
        </authorList>
    </citation>
    <scope>NUCLEOTIDE SEQUENCE [LARGE SCALE GENOMIC DNA]</scope>
    <source>
        <strain evidence="15">WTNN_2</strain>
        <tissue evidence="15">Leaf</tissue>
    </source>
</reference>
<evidence type="ECO:0000256" key="7">
    <source>
        <dbReference type="ARBA" id="ARBA00023315"/>
    </source>
</evidence>